<proteinExistence type="predicted"/>
<gene>
    <name evidence="1" type="ORF">RFV38_01110</name>
</gene>
<dbReference type="RefSeq" id="WP_320312519.1">
    <property type="nucleotide sequence ID" value="NZ_JAVIKH010000001.1"/>
</dbReference>
<reference evidence="2" key="1">
    <citation type="submission" date="2023-07" db="EMBL/GenBank/DDBJ databases">
        <authorList>
            <person name="Colorado M.A."/>
            <person name="Villamil L.M."/>
            <person name="Melo J.F."/>
            <person name="Rodriguez J.A."/>
            <person name="Ruiz R.Y."/>
        </authorList>
    </citation>
    <scope>NUCLEOTIDE SEQUENCE [LARGE SCALE GENOMIC DNA]</scope>
    <source>
        <strain evidence="2">C33</strain>
    </source>
</reference>
<comment type="caution">
    <text evidence="1">The sequence shown here is derived from an EMBL/GenBank/DDBJ whole genome shotgun (WGS) entry which is preliminary data.</text>
</comment>
<accession>A0ABU4W8U2</accession>
<name>A0ABU4W8U2_9FUSO</name>
<organism evidence="1 2">
    <name type="scientific">Candidatus Cetobacterium colombiensis</name>
    <dbReference type="NCBI Taxonomy" id="3073100"/>
    <lineage>
        <taxon>Bacteria</taxon>
        <taxon>Fusobacteriati</taxon>
        <taxon>Fusobacteriota</taxon>
        <taxon>Fusobacteriia</taxon>
        <taxon>Fusobacteriales</taxon>
        <taxon>Fusobacteriaceae</taxon>
        <taxon>Cetobacterium</taxon>
    </lineage>
</organism>
<evidence type="ECO:0000313" key="1">
    <source>
        <dbReference type="EMBL" id="MDX8335109.1"/>
    </source>
</evidence>
<protein>
    <submittedName>
        <fullName evidence="1">Uncharacterized protein</fullName>
    </submittedName>
</protein>
<dbReference type="EMBL" id="JAVIKH010000001">
    <property type="protein sequence ID" value="MDX8335109.1"/>
    <property type="molecule type" value="Genomic_DNA"/>
</dbReference>
<sequence length="49" mass="5945">MYEIIVEINGEEYSYGEFNSKRRAETFLEDLYETKEIDGDAEAWIEEYR</sequence>
<dbReference type="Proteomes" id="UP001279681">
    <property type="component" value="Unassembled WGS sequence"/>
</dbReference>
<keyword evidence="2" id="KW-1185">Reference proteome</keyword>
<evidence type="ECO:0000313" key="2">
    <source>
        <dbReference type="Proteomes" id="UP001279681"/>
    </source>
</evidence>